<accession>A0ABY0IFI5</accession>
<comment type="caution">
    <text evidence="3">The sequence shown here is derived from an EMBL/GenBank/DDBJ whole genome shotgun (WGS) entry which is preliminary data.</text>
</comment>
<dbReference type="Proteomes" id="UP000443582">
    <property type="component" value="Unassembled WGS sequence"/>
</dbReference>
<evidence type="ECO:0000313" key="4">
    <source>
        <dbReference type="Proteomes" id="UP000443582"/>
    </source>
</evidence>
<dbReference type="NCBIfam" id="NF045808">
    <property type="entry name" value="PT-DNA_restrict"/>
    <property type="match status" value="1"/>
</dbReference>
<dbReference type="PIRSF" id="PIRSF030850">
    <property type="entry name" value="UCP030850"/>
    <property type="match status" value="1"/>
</dbReference>
<dbReference type="RefSeq" id="WP_115361347.1">
    <property type="nucleotide sequence ID" value="NZ_QDKL01000002.1"/>
</dbReference>
<dbReference type="InterPro" id="IPR058813">
    <property type="entry name" value="DNA-SBD_ScoMcrA"/>
</dbReference>
<dbReference type="CDD" id="cd00085">
    <property type="entry name" value="HNHc"/>
    <property type="match status" value="1"/>
</dbReference>
<proteinExistence type="predicted"/>
<dbReference type="Pfam" id="PF26340">
    <property type="entry name" value="DNA-SBD_ScoMcrA"/>
    <property type="match status" value="1"/>
</dbReference>
<dbReference type="Gene3D" id="1.10.30.50">
    <property type="match status" value="1"/>
</dbReference>
<name>A0ABY0IFI5_9BACT</name>
<evidence type="ECO:0000313" key="3">
    <source>
        <dbReference type="EMBL" id="RZF21700.1"/>
    </source>
</evidence>
<evidence type="ECO:0000259" key="1">
    <source>
        <dbReference type="Pfam" id="PF13391"/>
    </source>
</evidence>
<gene>
    <name evidence="3" type="ORF">DAY19_08405</name>
</gene>
<dbReference type="Pfam" id="PF13391">
    <property type="entry name" value="HNH_2"/>
    <property type="match status" value="1"/>
</dbReference>
<organism evidence="3 4">
    <name type="scientific">Halobacteriovorax vibrionivorans</name>
    <dbReference type="NCBI Taxonomy" id="2152716"/>
    <lineage>
        <taxon>Bacteria</taxon>
        <taxon>Pseudomonadati</taxon>
        <taxon>Bdellovibrionota</taxon>
        <taxon>Bacteriovoracia</taxon>
        <taxon>Bacteriovoracales</taxon>
        <taxon>Halobacteriovoraceae</taxon>
        <taxon>Halobacteriovorax</taxon>
    </lineage>
</organism>
<dbReference type="InterPro" id="IPR011396">
    <property type="entry name" value="PT_DNA_restrict"/>
</dbReference>
<evidence type="ECO:0000259" key="2">
    <source>
        <dbReference type="Pfam" id="PF26340"/>
    </source>
</evidence>
<feature type="domain" description="HNH nuclease" evidence="1">
    <location>
        <begin position="193"/>
        <end position="248"/>
    </location>
</feature>
<sequence length="302" mass="35017">MMEEFIQWYENINKARAKDYYAPHKPITILYALVKAASDVRWIEYNSDNEKLRSIIREFTKFTSSPKELDPLWRLKNDSKVYKFWSSIPEKVILGASGIPSVTTARENNMMFGFSDEVYNKLKDNKAHIHALIRYITEDNFPDSLHETLWELLGVFDLEAQAPTQETITTTVTKVKRDPRFPKLILSLYGNQCACCGLKINFKNNTALSMEAAHIKWKARGGDCNEHNGLALCPTHHYTFDRGIWTLNSDYRIELSNSILIDRKNDTFFTPYIGESIGRFILNEELLPSVGNIEWHRKNILK</sequence>
<protein>
    <recommendedName>
        <fullName evidence="5">HNH nuclease domain-containing protein</fullName>
    </recommendedName>
</protein>
<evidence type="ECO:0008006" key="5">
    <source>
        <dbReference type="Google" id="ProtNLM"/>
    </source>
</evidence>
<keyword evidence="4" id="KW-1185">Reference proteome</keyword>
<dbReference type="InterPro" id="IPR003615">
    <property type="entry name" value="HNH_nuc"/>
</dbReference>
<dbReference type="EMBL" id="QDKL01000002">
    <property type="protein sequence ID" value="RZF21700.1"/>
    <property type="molecule type" value="Genomic_DNA"/>
</dbReference>
<feature type="domain" description="ScoMcrA-like DNA sulfur-binding" evidence="2">
    <location>
        <begin position="4"/>
        <end position="155"/>
    </location>
</feature>
<reference evidence="4" key="1">
    <citation type="journal article" date="2019" name="Int. J. Syst. Evol. Microbiol.">
        <title>Halobacteriovorax valvorus sp. nov., a novel prokaryotic predator isolated from coastal seawater of China.</title>
        <authorList>
            <person name="Chen M.-X."/>
        </authorList>
    </citation>
    <scope>NUCLEOTIDE SEQUENCE [LARGE SCALE GENOMIC DNA]</scope>
    <source>
        <strain evidence="4">BL9</strain>
    </source>
</reference>